<sequence length="66" mass="6983">MKIHTDTQRCVGAGMCALTVPEVFDQSEDDGTVVLLDAEPPAAQRAAVQRAERLCPSGAISVLLDD</sequence>
<name>A0ABV8EWB6_9ACTN</name>
<dbReference type="InterPro" id="IPR051269">
    <property type="entry name" value="Fe-S_cluster_ET"/>
</dbReference>
<evidence type="ECO:0000256" key="3">
    <source>
        <dbReference type="ARBA" id="ARBA00022723"/>
    </source>
</evidence>
<dbReference type="InterPro" id="IPR017896">
    <property type="entry name" value="4Fe4S_Fe-S-bd"/>
</dbReference>
<organism evidence="10 11">
    <name type="scientific">Streptosporangium jomthongense</name>
    <dbReference type="NCBI Taxonomy" id="1193683"/>
    <lineage>
        <taxon>Bacteria</taxon>
        <taxon>Bacillati</taxon>
        <taxon>Actinomycetota</taxon>
        <taxon>Actinomycetes</taxon>
        <taxon>Streptosporangiales</taxon>
        <taxon>Streptosporangiaceae</taxon>
        <taxon>Streptosporangium</taxon>
    </lineage>
</organism>
<keyword evidence="3 8" id="KW-0479">Metal-binding</keyword>
<dbReference type="InterPro" id="IPR001080">
    <property type="entry name" value="3Fe4S_ferredoxin"/>
</dbReference>
<dbReference type="RefSeq" id="WP_352014002.1">
    <property type="nucleotide sequence ID" value="NZ_JBHSBC010000009.1"/>
</dbReference>
<keyword evidence="7" id="KW-0003">3Fe-4S</keyword>
<dbReference type="SUPFAM" id="SSF54862">
    <property type="entry name" value="4Fe-4S ferredoxins"/>
    <property type="match status" value="1"/>
</dbReference>
<accession>A0ABV8EWB6</accession>
<proteinExistence type="predicted"/>
<reference evidence="11" key="1">
    <citation type="journal article" date="2019" name="Int. J. Syst. Evol. Microbiol.">
        <title>The Global Catalogue of Microorganisms (GCM) 10K type strain sequencing project: providing services to taxonomists for standard genome sequencing and annotation.</title>
        <authorList>
            <consortium name="The Broad Institute Genomics Platform"/>
            <consortium name="The Broad Institute Genome Sequencing Center for Infectious Disease"/>
            <person name="Wu L."/>
            <person name="Ma J."/>
        </authorList>
    </citation>
    <scope>NUCLEOTIDE SEQUENCE [LARGE SCALE GENOMIC DNA]</scope>
    <source>
        <strain evidence="11">TBRC 7912</strain>
    </source>
</reference>
<keyword evidence="11" id="KW-1185">Reference proteome</keyword>
<comment type="function">
    <text evidence="8">Ferredoxins are iron-sulfur proteins that transfer electrons in a wide variety of metabolic reactions.</text>
</comment>
<keyword evidence="6 8" id="KW-0411">Iron-sulfur</keyword>
<feature type="domain" description="4Fe-4S ferredoxin-type" evidence="9">
    <location>
        <begin position="1"/>
        <end position="29"/>
    </location>
</feature>
<evidence type="ECO:0000256" key="4">
    <source>
        <dbReference type="ARBA" id="ARBA00022982"/>
    </source>
</evidence>
<protein>
    <recommendedName>
        <fullName evidence="8">Ferredoxin</fullName>
    </recommendedName>
</protein>
<evidence type="ECO:0000313" key="11">
    <source>
        <dbReference type="Proteomes" id="UP001595698"/>
    </source>
</evidence>
<evidence type="ECO:0000256" key="1">
    <source>
        <dbReference type="ARBA" id="ARBA00001927"/>
    </source>
</evidence>
<dbReference type="PANTHER" id="PTHR36923">
    <property type="entry name" value="FERREDOXIN"/>
    <property type="match status" value="1"/>
</dbReference>
<evidence type="ECO:0000256" key="5">
    <source>
        <dbReference type="ARBA" id="ARBA00023004"/>
    </source>
</evidence>
<evidence type="ECO:0000259" key="9">
    <source>
        <dbReference type="PROSITE" id="PS51379"/>
    </source>
</evidence>
<evidence type="ECO:0000256" key="6">
    <source>
        <dbReference type="ARBA" id="ARBA00023014"/>
    </source>
</evidence>
<evidence type="ECO:0000256" key="2">
    <source>
        <dbReference type="ARBA" id="ARBA00022448"/>
    </source>
</evidence>
<evidence type="ECO:0000313" key="10">
    <source>
        <dbReference type="EMBL" id="MFC3980566.1"/>
    </source>
</evidence>
<evidence type="ECO:0000256" key="8">
    <source>
        <dbReference type="RuleBase" id="RU368020"/>
    </source>
</evidence>
<comment type="cofactor">
    <cofactor evidence="1">
        <name>[3Fe-4S] cluster</name>
        <dbReference type="ChEBI" id="CHEBI:21137"/>
    </cofactor>
</comment>
<dbReference type="PANTHER" id="PTHR36923:SF3">
    <property type="entry name" value="FERREDOXIN"/>
    <property type="match status" value="1"/>
</dbReference>
<dbReference type="Gene3D" id="3.30.70.20">
    <property type="match status" value="1"/>
</dbReference>
<gene>
    <name evidence="10" type="ORF">ACFOYY_10565</name>
</gene>
<evidence type="ECO:0000256" key="7">
    <source>
        <dbReference type="ARBA" id="ARBA00023291"/>
    </source>
</evidence>
<keyword evidence="5 8" id="KW-0408">Iron</keyword>
<dbReference type="Pfam" id="PF13459">
    <property type="entry name" value="Fer4_15"/>
    <property type="match status" value="1"/>
</dbReference>
<dbReference type="EMBL" id="JBHSBC010000009">
    <property type="protein sequence ID" value="MFC3980566.1"/>
    <property type="molecule type" value="Genomic_DNA"/>
</dbReference>
<keyword evidence="2 8" id="KW-0813">Transport</keyword>
<comment type="caution">
    <text evidence="10">The sequence shown here is derived from an EMBL/GenBank/DDBJ whole genome shotgun (WGS) entry which is preliminary data.</text>
</comment>
<dbReference type="PROSITE" id="PS51379">
    <property type="entry name" value="4FE4S_FER_2"/>
    <property type="match status" value="1"/>
</dbReference>
<dbReference type="PRINTS" id="PR00352">
    <property type="entry name" value="3FE4SFRDOXIN"/>
</dbReference>
<dbReference type="Proteomes" id="UP001595698">
    <property type="component" value="Unassembled WGS sequence"/>
</dbReference>
<keyword evidence="4 8" id="KW-0249">Electron transport</keyword>